<dbReference type="Pfam" id="PF14559">
    <property type="entry name" value="TPR_19"/>
    <property type="match status" value="1"/>
</dbReference>
<dbReference type="SUPFAM" id="SSF48452">
    <property type="entry name" value="TPR-like"/>
    <property type="match status" value="1"/>
</dbReference>
<evidence type="ECO:0000256" key="1">
    <source>
        <dbReference type="ARBA" id="ARBA00007730"/>
    </source>
</evidence>
<dbReference type="PANTHER" id="PTHR46332:SF5">
    <property type="entry name" value="ASPARTATE BETA-HYDROXYLASE DOMAIN CONTAINING 2"/>
    <property type="match status" value="1"/>
</dbReference>
<dbReference type="InterPro" id="IPR027443">
    <property type="entry name" value="IPNS-like_sf"/>
</dbReference>
<gene>
    <name evidence="5" type="ORF">ACG00X_01755</name>
</gene>
<reference evidence="5 6" key="1">
    <citation type="submission" date="2024-09" db="EMBL/GenBank/DDBJ databases">
        <title>Novel species of the genus Pelomonas and Roseateles isolated from streams.</title>
        <authorList>
            <person name="Lu H."/>
        </authorList>
    </citation>
    <scope>NUCLEOTIDE SEQUENCE [LARGE SCALE GENOMIC DNA]</scope>
    <source>
        <strain evidence="5 6">BYS96W</strain>
    </source>
</reference>
<accession>A0ABW7G0T0</accession>
<keyword evidence="2" id="KW-0223">Dioxygenase</keyword>
<keyword evidence="6" id="KW-1185">Reference proteome</keyword>
<dbReference type="Proteomes" id="UP001606305">
    <property type="component" value="Unassembled WGS sequence"/>
</dbReference>
<name>A0ABW7G0T0_9BURK</name>
<comment type="similarity">
    <text evidence="1">Belongs to the aspartyl/asparaginyl beta-hydroxylase family.</text>
</comment>
<protein>
    <submittedName>
        <fullName evidence="5">Aspartyl/asparaginyl beta-hydroxylase domain-containing protein</fullName>
    </submittedName>
</protein>
<proteinExistence type="inferred from homology"/>
<evidence type="ECO:0000256" key="2">
    <source>
        <dbReference type="ARBA" id="ARBA00022964"/>
    </source>
</evidence>
<keyword evidence="3" id="KW-0560">Oxidoreductase</keyword>
<dbReference type="InterPro" id="IPR007803">
    <property type="entry name" value="Asp/Arg/Pro-Hydrxlase"/>
</dbReference>
<dbReference type="RefSeq" id="WP_394486206.1">
    <property type="nucleotide sequence ID" value="NZ_JBIGIA010000001.1"/>
</dbReference>
<comment type="caution">
    <text evidence="5">The sequence shown here is derived from an EMBL/GenBank/DDBJ whole genome shotgun (WGS) entry which is preliminary data.</text>
</comment>
<dbReference type="InterPro" id="IPR051821">
    <property type="entry name" value="Asp/Asn_beta-hydroxylase"/>
</dbReference>
<evidence type="ECO:0000313" key="5">
    <source>
        <dbReference type="EMBL" id="MFG6455547.1"/>
    </source>
</evidence>
<sequence length="451" mass="50311">MGDSTAFHAPQSAVFMSNTTAQGLAQSLQEALDLHQAGATQRARLLYSQILDAQPDHPDAAAGLARIALDEQRRDDAERALRAAVASHPAHEDVVAMLSSLLATSGRLPEAVRLLEGATRHAPDAPLAWLLLSTARSRLGDAHGSLRAAHQAITRAQQAGQWLDESTTPRHLIAAVADAAQRVRAGRRELFFGAYEDLRTEHGGAALARIDQALRGYLKEIDLRPPHPRQRPRFFYVPDLPDAPYQDPGLNPWARSLQGAFAQIRDEALRVVREDAALPEFIKPAAGQSMSNYLGGDSPTPSWQAFFFYRRGKRYDENHARCPKTSALLESIDLCRIREQAPEICFSVLRPRTVIKPHYGVTNARLVTHLPLEVPQDCALNVCGIEARAWREGELLMFDDTYEHEAWNHSERTRIILLMDCWNPHLTPVERQACRQLIEMISTFSPQHPED</sequence>
<feature type="domain" description="Aspartyl/asparaginy/proline hydroxylase" evidence="4">
    <location>
        <begin position="261"/>
        <end position="424"/>
    </location>
</feature>
<evidence type="ECO:0000313" key="6">
    <source>
        <dbReference type="Proteomes" id="UP001606305"/>
    </source>
</evidence>
<evidence type="ECO:0000259" key="4">
    <source>
        <dbReference type="Pfam" id="PF05118"/>
    </source>
</evidence>
<organism evidence="5 6">
    <name type="scientific">Pelomonas nitida</name>
    <dbReference type="NCBI Taxonomy" id="3299027"/>
    <lineage>
        <taxon>Bacteria</taxon>
        <taxon>Pseudomonadati</taxon>
        <taxon>Pseudomonadota</taxon>
        <taxon>Betaproteobacteria</taxon>
        <taxon>Burkholderiales</taxon>
        <taxon>Sphaerotilaceae</taxon>
        <taxon>Roseateles</taxon>
    </lineage>
</organism>
<evidence type="ECO:0000256" key="3">
    <source>
        <dbReference type="ARBA" id="ARBA00023002"/>
    </source>
</evidence>
<dbReference type="Pfam" id="PF05118">
    <property type="entry name" value="Asp_Arg_Hydrox"/>
    <property type="match status" value="1"/>
</dbReference>
<dbReference type="PANTHER" id="PTHR46332">
    <property type="entry name" value="ASPARTATE BETA-HYDROXYLASE DOMAIN-CONTAINING PROTEIN 2"/>
    <property type="match status" value="1"/>
</dbReference>
<dbReference type="EMBL" id="JBIGIA010000001">
    <property type="protein sequence ID" value="MFG6455547.1"/>
    <property type="molecule type" value="Genomic_DNA"/>
</dbReference>
<dbReference type="SUPFAM" id="SSF51197">
    <property type="entry name" value="Clavaminate synthase-like"/>
    <property type="match status" value="1"/>
</dbReference>
<dbReference type="Gene3D" id="1.25.40.10">
    <property type="entry name" value="Tetratricopeptide repeat domain"/>
    <property type="match status" value="2"/>
</dbReference>
<dbReference type="Gene3D" id="2.60.120.330">
    <property type="entry name" value="B-lactam Antibiotic, Isopenicillin N Synthase, Chain"/>
    <property type="match status" value="1"/>
</dbReference>
<dbReference type="InterPro" id="IPR011990">
    <property type="entry name" value="TPR-like_helical_dom_sf"/>
</dbReference>